<dbReference type="AlphaFoldDB" id="A0A918RM54"/>
<protein>
    <recommendedName>
        <fullName evidence="4">DUF2924 domain-containing protein</fullName>
    </recommendedName>
</protein>
<name>A0A918RM54_9SPHN</name>
<evidence type="ECO:0008006" key="4">
    <source>
        <dbReference type="Google" id="ProtNLM"/>
    </source>
</evidence>
<proteinExistence type="predicted"/>
<reference evidence="2" key="2">
    <citation type="submission" date="2020-09" db="EMBL/GenBank/DDBJ databases">
        <authorList>
            <person name="Sun Q."/>
            <person name="Kim S."/>
        </authorList>
    </citation>
    <scope>NUCLEOTIDE SEQUENCE</scope>
    <source>
        <strain evidence="2">KCTC 32422</strain>
    </source>
</reference>
<evidence type="ECO:0000313" key="3">
    <source>
        <dbReference type="Proteomes" id="UP000634139"/>
    </source>
</evidence>
<evidence type="ECO:0000313" key="2">
    <source>
        <dbReference type="EMBL" id="GHA05376.1"/>
    </source>
</evidence>
<comment type="caution">
    <text evidence="2">The sequence shown here is derived from an EMBL/GenBank/DDBJ whole genome shotgun (WGS) entry which is preliminary data.</text>
</comment>
<feature type="region of interest" description="Disordered" evidence="1">
    <location>
        <begin position="1"/>
        <end position="23"/>
    </location>
</feature>
<gene>
    <name evidence="2" type="ORF">GCM10011617_28060</name>
</gene>
<dbReference type="InterPro" id="IPR021322">
    <property type="entry name" value="DUF2924"/>
</dbReference>
<dbReference type="Proteomes" id="UP000634139">
    <property type="component" value="Unassembled WGS sequence"/>
</dbReference>
<feature type="compositionally biased region" description="Polar residues" evidence="1">
    <location>
        <begin position="1"/>
        <end position="10"/>
    </location>
</feature>
<keyword evidence="3" id="KW-1185">Reference proteome</keyword>
<reference evidence="2" key="1">
    <citation type="journal article" date="2014" name="Int. J. Syst. Evol. Microbiol.">
        <title>Complete genome sequence of Corynebacterium casei LMG S-19264T (=DSM 44701T), isolated from a smear-ripened cheese.</title>
        <authorList>
            <consortium name="US DOE Joint Genome Institute (JGI-PGF)"/>
            <person name="Walter F."/>
            <person name="Albersmeier A."/>
            <person name="Kalinowski J."/>
            <person name="Ruckert C."/>
        </authorList>
    </citation>
    <scope>NUCLEOTIDE SEQUENCE</scope>
    <source>
        <strain evidence="2">KCTC 32422</strain>
    </source>
</reference>
<sequence length="166" mass="18331">MKRPTTPSAQSDREEQTQSSPAARQLTRLLDLDAELGALSVMSLAQMRAFWQQITDKPVPQVRGTLLQLAIASELQVAVHGGLPRRTEQRLANLAGKSLSDQKPAPGMRLVREWNGVLHTVTIDEDGQVHWNGKTWRSLSEVARAITGTRWSGPAFFGLKQRARAA</sequence>
<evidence type="ECO:0000256" key="1">
    <source>
        <dbReference type="SAM" id="MobiDB-lite"/>
    </source>
</evidence>
<dbReference type="Pfam" id="PF11149">
    <property type="entry name" value="DUF2924"/>
    <property type="match status" value="1"/>
</dbReference>
<dbReference type="RefSeq" id="WP_189542634.1">
    <property type="nucleotide sequence ID" value="NZ_BMZD01000008.1"/>
</dbReference>
<dbReference type="EMBL" id="BMZD01000008">
    <property type="protein sequence ID" value="GHA05376.1"/>
    <property type="molecule type" value="Genomic_DNA"/>
</dbReference>
<accession>A0A918RM54</accession>
<organism evidence="2 3">
    <name type="scientific">Novosphingobium arvoryzae</name>
    <dbReference type="NCBI Taxonomy" id="1256514"/>
    <lineage>
        <taxon>Bacteria</taxon>
        <taxon>Pseudomonadati</taxon>
        <taxon>Pseudomonadota</taxon>
        <taxon>Alphaproteobacteria</taxon>
        <taxon>Sphingomonadales</taxon>
        <taxon>Sphingomonadaceae</taxon>
        <taxon>Novosphingobium</taxon>
    </lineage>
</organism>